<organism evidence="2 3">
    <name type="scientific">Paenibacillus albus</name>
    <dbReference type="NCBI Taxonomy" id="2495582"/>
    <lineage>
        <taxon>Bacteria</taxon>
        <taxon>Bacillati</taxon>
        <taxon>Bacillota</taxon>
        <taxon>Bacilli</taxon>
        <taxon>Bacillales</taxon>
        <taxon>Paenibacillaceae</taxon>
        <taxon>Paenibacillus</taxon>
    </lineage>
</organism>
<name>A0A3Q8X600_9BACL</name>
<dbReference type="OrthoDB" id="291991at2"/>
<evidence type="ECO:0000259" key="1">
    <source>
        <dbReference type="PROSITE" id="PS51819"/>
    </source>
</evidence>
<dbReference type="AlphaFoldDB" id="A0A3Q8X600"/>
<dbReference type="InterPro" id="IPR037523">
    <property type="entry name" value="VOC_core"/>
</dbReference>
<keyword evidence="3" id="KW-1185">Reference proteome</keyword>
<dbReference type="Pfam" id="PF00903">
    <property type="entry name" value="Glyoxalase"/>
    <property type="match status" value="1"/>
</dbReference>
<dbReference type="PROSITE" id="PS51819">
    <property type="entry name" value="VOC"/>
    <property type="match status" value="1"/>
</dbReference>
<dbReference type="InterPro" id="IPR029068">
    <property type="entry name" value="Glyas_Bleomycin-R_OHBP_Dase"/>
</dbReference>
<dbReference type="KEGG" id="palb:EJC50_17670"/>
<evidence type="ECO:0000313" key="2">
    <source>
        <dbReference type="EMBL" id="AZN41293.1"/>
    </source>
</evidence>
<protein>
    <submittedName>
        <fullName evidence="2">VOC family protein</fullName>
    </submittedName>
</protein>
<dbReference type="EMBL" id="CP034437">
    <property type="protein sequence ID" value="AZN41293.1"/>
    <property type="molecule type" value="Genomic_DNA"/>
</dbReference>
<accession>A0A3Q8X600</accession>
<evidence type="ECO:0000313" key="3">
    <source>
        <dbReference type="Proteomes" id="UP000272528"/>
    </source>
</evidence>
<feature type="domain" description="VOC" evidence="1">
    <location>
        <begin position="4"/>
        <end position="120"/>
    </location>
</feature>
<gene>
    <name evidence="2" type="ORF">EJC50_17670</name>
</gene>
<reference evidence="3" key="1">
    <citation type="submission" date="2018-12" db="EMBL/GenBank/DDBJ databases">
        <title>Genome sequence of Peanibacillus sp.</title>
        <authorList>
            <person name="Subramani G."/>
            <person name="Srinivasan S."/>
            <person name="Kim M.K."/>
        </authorList>
    </citation>
    <scope>NUCLEOTIDE SEQUENCE [LARGE SCALE GENOMIC DNA]</scope>
    <source>
        <strain evidence="3">18JY67-1</strain>
    </source>
</reference>
<proteinExistence type="predicted"/>
<dbReference type="Gene3D" id="3.10.180.10">
    <property type="entry name" value="2,3-Dihydroxybiphenyl 1,2-Dioxygenase, domain 1"/>
    <property type="match status" value="1"/>
</dbReference>
<dbReference type="SUPFAM" id="SSF54593">
    <property type="entry name" value="Glyoxalase/Bleomycin resistance protein/Dihydroxybiphenyl dioxygenase"/>
    <property type="match status" value="1"/>
</dbReference>
<sequence>MRLQTSYQYIPVSNLQAASEWYAEHLGFTLAVEDPICLELRSTSGIRIFLIPNEDGSVNSQMRYSNGVQASYGFTVADDVQLLYQHFKDKGIQVGKLTDYQGLSFKFYDPDGNAIELWGDYPQG</sequence>
<dbReference type="InterPro" id="IPR004360">
    <property type="entry name" value="Glyas_Fos-R_dOase_dom"/>
</dbReference>
<dbReference type="Proteomes" id="UP000272528">
    <property type="component" value="Chromosome"/>
</dbReference>
<dbReference type="CDD" id="cd06587">
    <property type="entry name" value="VOC"/>
    <property type="match status" value="1"/>
</dbReference>